<gene>
    <name evidence="2" type="primary">BnaAnng24360D</name>
    <name evidence="2" type="ORF">GSBRNA2T00063650001</name>
</gene>
<dbReference type="InterPro" id="IPR036691">
    <property type="entry name" value="Endo/exonu/phosph_ase_sf"/>
</dbReference>
<keyword evidence="3" id="KW-1185">Reference proteome</keyword>
<protein>
    <submittedName>
        <fullName evidence="2">BnaAnng24360D protein</fullName>
    </submittedName>
</protein>
<dbReference type="GO" id="GO:0003824">
    <property type="term" value="F:catalytic activity"/>
    <property type="evidence" value="ECO:0007669"/>
    <property type="project" value="InterPro"/>
</dbReference>
<organism evidence="2 3">
    <name type="scientific">Brassica napus</name>
    <name type="common">Rape</name>
    <dbReference type="NCBI Taxonomy" id="3708"/>
    <lineage>
        <taxon>Eukaryota</taxon>
        <taxon>Viridiplantae</taxon>
        <taxon>Streptophyta</taxon>
        <taxon>Embryophyta</taxon>
        <taxon>Tracheophyta</taxon>
        <taxon>Spermatophyta</taxon>
        <taxon>Magnoliopsida</taxon>
        <taxon>eudicotyledons</taxon>
        <taxon>Gunneridae</taxon>
        <taxon>Pentapetalae</taxon>
        <taxon>rosids</taxon>
        <taxon>malvids</taxon>
        <taxon>Brassicales</taxon>
        <taxon>Brassicaceae</taxon>
        <taxon>Brassiceae</taxon>
        <taxon>Brassica</taxon>
    </lineage>
</organism>
<dbReference type="AlphaFoldDB" id="A0A078JP23"/>
<proteinExistence type="predicted"/>
<accession>A0A078JP23</accession>
<dbReference type="OMA" id="CDCTERI"/>
<sequence length="183" mass="21549">KRFYSSFVHGSTDRNERNLLWNRLLVKNEDREEPWFLTGDFNDLISGEEKDGGPDRAEGSFSDLRTFFSEGDLFDLQQLGDFLSWRGQRGDHLVRCRLDRAVFNTHWAECFAAARCEYLGFESSDRKPLLSFFDKVGRHKRGLFRYDRRLCKNEEAKKIISEAWRSAADSSMKRCQVRQMIQC</sequence>
<dbReference type="InterPro" id="IPR005135">
    <property type="entry name" value="Endo/exonuclease/phosphatase"/>
</dbReference>
<dbReference type="EMBL" id="LK036155">
    <property type="protein sequence ID" value="CDY67481.1"/>
    <property type="molecule type" value="Genomic_DNA"/>
</dbReference>
<name>A0A078JP23_BRANA</name>
<dbReference type="Gramene" id="CDY67481">
    <property type="protein sequence ID" value="CDY67481"/>
    <property type="gene ID" value="GSBRNA2T00063650001"/>
</dbReference>
<feature type="non-terminal residue" evidence="2">
    <location>
        <position position="1"/>
    </location>
</feature>
<dbReference type="PANTHER" id="PTHR33710:SF79">
    <property type="entry name" value="OS06G0205337 PROTEIN"/>
    <property type="match status" value="1"/>
</dbReference>
<feature type="domain" description="Endonuclease/exonuclease/phosphatase" evidence="1">
    <location>
        <begin position="9"/>
        <end position="114"/>
    </location>
</feature>
<dbReference type="PANTHER" id="PTHR33710">
    <property type="entry name" value="BNAC02G09200D PROTEIN"/>
    <property type="match status" value="1"/>
</dbReference>
<dbReference type="SUPFAM" id="SSF56219">
    <property type="entry name" value="DNase I-like"/>
    <property type="match status" value="1"/>
</dbReference>
<reference evidence="2 3" key="1">
    <citation type="journal article" date="2014" name="Science">
        <title>Plant genetics. Early allopolyploid evolution in the post-Neolithic Brassica napus oilseed genome.</title>
        <authorList>
            <person name="Chalhoub B."/>
            <person name="Denoeud F."/>
            <person name="Liu S."/>
            <person name="Parkin I.A."/>
            <person name="Tang H."/>
            <person name="Wang X."/>
            <person name="Chiquet J."/>
            <person name="Belcram H."/>
            <person name="Tong C."/>
            <person name="Samans B."/>
            <person name="Correa M."/>
            <person name="Da Silva C."/>
            <person name="Just J."/>
            <person name="Falentin C."/>
            <person name="Koh C.S."/>
            <person name="Le Clainche I."/>
            <person name="Bernard M."/>
            <person name="Bento P."/>
            <person name="Noel B."/>
            <person name="Labadie K."/>
            <person name="Alberti A."/>
            <person name="Charles M."/>
            <person name="Arnaud D."/>
            <person name="Guo H."/>
            <person name="Daviaud C."/>
            <person name="Alamery S."/>
            <person name="Jabbari K."/>
            <person name="Zhao M."/>
            <person name="Edger P.P."/>
            <person name="Chelaifa H."/>
            <person name="Tack D."/>
            <person name="Lassalle G."/>
            <person name="Mestiri I."/>
            <person name="Schnel N."/>
            <person name="Le Paslier M.C."/>
            <person name="Fan G."/>
            <person name="Renault V."/>
            <person name="Bayer P.E."/>
            <person name="Golicz A.A."/>
            <person name="Manoli S."/>
            <person name="Lee T.H."/>
            <person name="Thi V.H."/>
            <person name="Chalabi S."/>
            <person name="Hu Q."/>
            <person name="Fan C."/>
            <person name="Tollenaere R."/>
            <person name="Lu Y."/>
            <person name="Battail C."/>
            <person name="Shen J."/>
            <person name="Sidebottom C.H."/>
            <person name="Wang X."/>
            <person name="Canaguier A."/>
            <person name="Chauveau A."/>
            <person name="Berard A."/>
            <person name="Deniot G."/>
            <person name="Guan M."/>
            <person name="Liu Z."/>
            <person name="Sun F."/>
            <person name="Lim Y.P."/>
            <person name="Lyons E."/>
            <person name="Town C.D."/>
            <person name="Bancroft I."/>
            <person name="Wang X."/>
            <person name="Meng J."/>
            <person name="Ma J."/>
            <person name="Pires J.C."/>
            <person name="King G.J."/>
            <person name="Brunel D."/>
            <person name="Delourme R."/>
            <person name="Renard M."/>
            <person name="Aury J.M."/>
            <person name="Adams K.L."/>
            <person name="Batley J."/>
            <person name="Snowdon R.J."/>
            <person name="Tost J."/>
            <person name="Edwards D."/>
            <person name="Zhou Y."/>
            <person name="Hua W."/>
            <person name="Sharpe A.G."/>
            <person name="Paterson A.H."/>
            <person name="Guan C."/>
            <person name="Wincker P."/>
        </authorList>
    </citation>
    <scope>NUCLEOTIDE SEQUENCE [LARGE SCALE GENOMIC DNA]</scope>
    <source>
        <strain evidence="3">cv. Darmor-bzh</strain>
    </source>
</reference>
<dbReference type="Proteomes" id="UP000028999">
    <property type="component" value="Unassembled WGS sequence"/>
</dbReference>
<dbReference type="Gene3D" id="3.60.10.10">
    <property type="entry name" value="Endonuclease/exonuclease/phosphatase"/>
    <property type="match status" value="1"/>
</dbReference>
<evidence type="ECO:0000313" key="2">
    <source>
        <dbReference type="EMBL" id="CDY67481.1"/>
    </source>
</evidence>
<evidence type="ECO:0000313" key="3">
    <source>
        <dbReference type="Proteomes" id="UP000028999"/>
    </source>
</evidence>
<evidence type="ECO:0000259" key="1">
    <source>
        <dbReference type="Pfam" id="PF03372"/>
    </source>
</evidence>
<dbReference type="Pfam" id="PF03372">
    <property type="entry name" value="Exo_endo_phos"/>
    <property type="match status" value="1"/>
</dbReference>
<dbReference type="STRING" id="3708.A0A078JP23"/>
<dbReference type="PaxDb" id="3708-A0A078JP23"/>